<feature type="domain" description="Oxidoreductase acuF-like C2H2 type zinc-finger" evidence="3">
    <location>
        <begin position="367"/>
        <end position="395"/>
    </location>
</feature>
<comment type="caution">
    <text evidence="4">The sequence shown here is derived from an EMBL/GenBank/DDBJ whole genome shotgun (WGS) entry which is preliminary data.</text>
</comment>
<feature type="domain" description="Heterokaryon incompatibility" evidence="2">
    <location>
        <begin position="836"/>
        <end position="990"/>
    </location>
</feature>
<reference evidence="4 5" key="1">
    <citation type="submission" date="2018-05" db="EMBL/GenBank/DDBJ databases">
        <title>Whole genome sequencing for identification of molecular markers to develop diagnostic detection tools for the regulated plant pathogen Lachnellula willkommii.</title>
        <authorList>
            <person name="Giroux E."/>
            <person name="Bilodeau G."/>
        </authorList>
    </citation>
    <scope>NUCLEOTIDE SEQUENCE [LARGE SCALE GENOMIC DNA]</scope>
    <source>
        <strain evidence="4 5">CBS 203.66</strain>
    </source>
</reference>
<dbReference type="Proteomes" id="UP000469559">
    <property type="component" value="Unassembled WGS sequence"/>
</dbReference>
<evidence type="ECO:0000313" key="5">
    <source>
        <dbReference type="Proteomes" id="UP000469559"/>
    </source>
</evidence>
<feature type="region of interest" description="Disordered" evidence="1">
    <location>
        <begin position="332"/>
        <end position="358"/>
    </location>
</feature>
<accession>A0A8T9B6T6</accession>
<feature type="compositionally biased region" description="Polar residues" evidence="1">
    <location>
        <begin position="119"/>
        <end position="137"/>
    </location>
</feature>
<feature type="compositionally biased region" description="Basic and acidic residues" evidence="1">
    <location>
        <begin position="139"/>
        <end position="151"/>
    </location>
</feature>
<dbReference type="InterPro" id="IPR058925">
    <property type="entry name" value="zf-C2H2_AcuF"/>
</dbReference>
<evidence type="ECO:0000313" key="4">
    <source>
        <dbReference type="EMBL" id="TVY15688.1"/>
    </source>
</evidence>
<protein>
    <recommendedName>
        <fullName evidence="6">Heterokaryon incompatibility domain-containing protein</fullName>
    </recommendedName>
</protein>
<dbReference type="Pfam" id="PF26082">
    <property type="entry name" value="zf-C2H2_AcuF"/>
    <property type="match status" value="1"/>
</dbReference>
<sequence length="1416" mass="159214">MATQGASSPDPTVKQRASDCRQTFSNVIDSLQALSWATASSSSRKSMEVAESLQDQLTRFDIWSANIGVFSADRSSLDYRVMYYQDIRDMLLQLLGMLHRNLLSLSILEASPGTESHPGESTNEAPRNLDSLEQSSSETDERPKKRLKADSEYDSSSDEQLSLSDSSTSDTGDALQSISETISRLQRLSNSIRQASLSNRDTKADAFLADKRNLSTSKEIYDWMSMVVKAKYPNAKPWLQERVARSLTRQRGRFLYRKRHQEKLNFRVPNKAIPIPEVTHKHTEVSTVEQRPLRPMIFKNTEMDEFQPQSTSLRGELLSETTATQLKPDHLPSVVKRPKSSKAGTISPVEGSRLQIPPAPEIPPGATEFECPYCCIILPSEDRDEKRWRQHVVMDIDPYICLFESCSHHEQIFNKSTDWLGHMEWEHTLRWSCNQGDNKVFDNSASFEQHMTDEHPRVVENSGLDLLTRIASRPLDQMFEVLFEICPLCDNSPINQEQANQAGVVLQKSTSVLLQKHIEDYLISLAILSLPPDYTNEAASKSGRRDSITDGAPAMDLFDDSHKQADYVAEESIDKAWTDWFKEHDEPPPSNLEWEGMYPKLDDPSEDTTLLELYAHKDREKLARKTIEENPLQERGAARIYVLPGAVEREAHNGNRRDLGRPPLCQFCYVIDAFFRLLDPVISEVSFLHHDSVEGLYSEVRGGCEICTFIHHDILATNPKVTSLESRIHLVTREDTRGKQLIVPTKSGDRDIQLCYDVCCERGSVFENLDWTSHRVTFEDPSGELATSVMKDWMAECRENHLCAVSHSRLPTRILEIDSDTWNVSLRNGLSLQEEYATLSSCWGRMMPFGTTLDNLHNRMHEIKFNQIPKTYQDAIGITRKCGIRYLWIDALCIIQDDAQDWKRESSKMMEIFGNSSLNISGARAINATSGFLGPVHNTSVYTTTTTKIAGQLVPETSKDSNIIFRRQLPTAHSALAGEPLFARAWALQEHIAAPRGIYFGSSRLVWSCQVRSVSDDSETPKVPLWRSLFGLPSLSPGSPPMPTSQIHNGWKKLVEYYSTLHITFSKDKLNAIGGIARELSPKLEGDEYLAGLWRNALPDMLLWRVSKDDTESQVLYQHSLSPKNLTSTLLAPVGSLSGSLSFEDDTERTTEIAIPEDEEARFTTGLKSTTVKRPVIISQIAKGLTVRGKEAAAEPAPASHLEDRTAATTKILSQSPYIAPSWSWASIAAPVKFDLDVLDHTCTVSSHKVTYRPRLSRNPGETRSLARISEVSVKAKNQGPFSGVTGGYIRIDGIYVEFGERSHFPPTYDLPGTNFGDRLNLRFDGDRSEADFLEDGNVITVMPVQTFIADLVTKFPPHMHEGNWNLPSGSIEMWSGLILSQVPGDFTRYNRIGVATGFFTDLDVFRTMKGSLFVV</sequence>
<keyword evidence="5" id="KW-1185">Reference proteome</keyword>
<evidence type="ECO:0000256" key="1">
    <source>
        <dbReference type="SAM" id="MobiDB-lite"/>
    </source>
</evidence>
<dbReference type="PANTHER" id="PTHR33112">
    <property type="entry name" value="DOMAIN PROTEIN, PUTATIVE-RELATED"/>
    <property type="match status" value="1"/>
</dbReference>
<dbReference type="OrthoDB" id="20872at2759"/>
<dbReference type="InterPro" id="IPR010730">
    <property type="entry name" value="HET"/>
</dbReference>
<dbReference type="EMBL" id="QGMF01000464">
    <property type="protein sequence ID" value="TVY15688.1"/>
    <property type="molecule type" value="Genomic_DNA"/>
</dbReference>
<evidence type="ECO:0000259" key="2">
    <source>
        <dbReference type="Pfam" id="PF06985"/>
    </source>
</evidence>
<organism evidence="4 5">
    <name type="scientific">Lachnellula arida</name>
    <dbReference type="NCBI Taxonomy" id="1316785"/>
    <lineage>
        <taxon>Eukaryota</taxon>
        <taxon>Fungi</taxon>
        <taxon>Dikarya</taxon>
        <taxon>Ascomycota</taxon>
        <taxon>Pezizomycotina</taxon>
        <taxon>Leotiomycetes</taxon>
        <taxon>Helotiales</taxon>
        <taxon>Lachnaceae</taxon>
        <taxon>Lachnellula</taxon>
    </lineage>
</organism>
<evidence type="ECO:0000259" key="3">
    <source>
        <dbReference type="Pfam" id="PF26082"/>
    </source>
</evidence>
<name>A0A8T9B6T6_9HELO</name>
<dbReference type="Pfam" id="PF06985">
    <property type="entry name" value="HET"/>
    <property type="match status" value="1"/>
</dbReference>
<feature type="compositionally biased region" description="Low complexity" evidence="1">
    <location>
        <begin position="158"/>
        <end position="173"/>
    </location>
</feature>
<gene>
    <name evidence="4" type="ORF">LARI1_G007666</name>
</gene>
<evidence type="ECO:0008006" key="6">
    <source>
        <dbReference type="Google" id="ProtNLM"/>
    </source>
</evidence>
<feature type="region of interest" description="Disordered" evidence="1">
    <location>
        <begin position="112"/>
        <end position="175"/>
    </location>
</feature>
<dbReference type="PANTHER" id="PTHR33112:SF16">
    <property type="entry name" value="HETEROKARYON INCOMPATIBILITY DOMAIN-CONTAINING PROTEIN"/>
    <property type="match status" value="1"/>
</dbReference>
<feature type="region of interest" description="Disordered" evidence="1">
    <location>
        <begin position="536"/>
        <end position="556"/>
    </location>
</feature>
<proteinExistence type="predicted"/>